<gene>
    <name evidence="1" type="ORF">GKIL_1746</name>
</gene>
<evidence type="ECO:0000313" key="2">
    <source>
        <dbReference type="Proteomes" id="UP000017396"/>
    </source>
</evidence>
<reference evidence="1 2" key="1">
    <citation type="journal article" date="2013" name="PLoS ONE">
        <title>Cultivation and Complete Genome Sequencing of Gloeobacter kilaueensis sp. nov., from a Lava Cave in Kilauea Caldera, Hawai'i.</title>
        <authorList>
            <person name="Saw J.H."/>
            <person name="Schatz M."/>
            <person name="Brown M.V."/>
            <person name="Kunkel D.D."/>
            <person name="Foster J.S."/>
            <person name="Shick H."/>
            <person name="Christensen S."/>
            <person name="Hou S."/>
            <person name="Wan X."/>
            <person name="Donachie S.P."/>
        </authorList>
    </citation>
    <scope>NUCLEOTIDE SEQUENCE [LARGE SCALE GENOMIC DNA]</scope>
    <source>
        <strain evidence="2">JS</strain>
    </source>
</reference>
<keyword evidence="2" id="KW-1185">Reference proteome</keyword>
<dbReference type="HOGENOM" id="CLU_2633073_0_0_3"/>
<protein>
    <submittedName>
        <fullName evidence="1">Uncharacterized protein</fullName>
    </submittedName>
</protein>
<name>U5QG98_GLOK1</name>
<dbReference type="KEGG" id="glj:GKIL_1746"/>
<dbReference type="EMBL" id="CP003587">
    <property type="protein sequence ID" value="AGY57992.1"/>
    <property type="molecule type" value="Genomic_DNA"/>
</dbReference>
<dbReference type="STRING" id="1183438.GKIL_1746"/>
<accession>U5QG98</accession>
<dbReference type="Proteomes" id="UP000017396">
    <property type="component" value="Chromosome"/>
</dbReference>
<proteinExistence type="predicted"/>
<dbReference type="AlphaFoldDB" id="U5QG98"/>
<evidence type="ECO:0000313" key="1">
    <source>
        <dbReference type="EMBL" id="AGY57992.1"/>
    </source>
</evidence>
<sequence length="77" mass="8282">MSEPPKVVPTREEDAVPVEPSIAGDRIDQLVYEGLRNAVIEHATAGRSVPVSRNGKVVWLTPEELLQGESHSSGSCC</sequence>
<organism evidence="1 2">
    <name type="scientific">Gloeobacter kilaueensis (strain ATCC BAA-2537 / CCAP 1431/1 / ULC 316 / JS1)</name>
    <dbReference type="NCBI Taxonomy" id="1183438"/>
    <lineage>
        <taxon>Bacteria</taxon>
        <taxon>Bacillati</taxon>
        <taxon>Cyanobacteriota</taxon>
        <taxon>Cyanophyceae</taxon>
        <taxon>Gloeobacterales</taxon>
        <taxon>Gloeobacteraceae</taxon>
        <taxon>Gloeobacter</taxon>
    </lineage>
</organism>